<dbReference type="NCBIfam" id="TIGR00644">
    <property type="entry name" value="recJ"/>
    <property type="match status" value="1"/>
</dbReference>
<keyword evidence="4" id="KW-0378">Hydrolase</keyword>
<proteinExistence type="inferred from homology"/>
<name>A0A2G6MR89_9BACT</name>
<organism evidence="9 10">
    <name type="scientific">Desulfobacter postgatei</name>
    <dbReference type="NCBI Taxonomy" id="2293"/>
    <lineage>
        <taxon>Bacteria</taxon>
        <taxon>Pseudomonadati</taxon>
        <taxon>Thermodesulfobacteriota</taxon>
        <taxon>Desulfobacteria</taxon>
        <taxon>Desulfobacterales</taxon>
        <taxon>Desulfobacteraceae</taxon>
        <taxon>Desulfobacter</taxon>
    </lineage>
</organism>
<dbReference type="Gene3D" id="3.90.1640.30">
    <property type="match status" value="1"/>
</dbReference>
<evidence type="ECO:0000259" key="7">
    <source>
        <dbReference type="Pfam" id="PF02272"/>
    </source>
</evidence>
<feature type="domain" description="RecJ OB" evidence="8">
    <location>
        <begin position="463"/>
        <end position="558"/>
    </location>
</feature>
<evidence type="ECO:0000256" key="1">
    <source>
        <dbReference type="ARBA" id="ARBA00005915"/>
    </source>
</evidence>
<evidence type="ECO:0000256" key="3">
    <source>
        <dbReference type="ARBA" id="ARBA00022722"/>
    </source>
</evidence>
<dbReference type="Gene3D" id="3.10.310.30">
    <property type="match status" value="1"/>
</dbReference>
<evidence type="ECO:0000256" key="2">
    <source>
        <dbReference type="ARBA" id="ARBA00019841"/>
    </source>
</evidence>
<dbReference type="Proteomes" id="UP000231203">
    <property type="component" value="Unassembled WGS sequence"/>
</dbReference>
<evidence type="ECO:0000313" key="9">
    <source>
        <dbReference type="EMBL" id="PIE62466.1"/>
    </source>
</evidence>
<dbReference type="GO" id="GO:0008409">
    <property type="term" value="F:5'-3' exonuclease activity"/>
    <property type="evidence" value="ECO:0007669"/>
    <property type="project" value="InterPro"/>
</dbReference>
<dbReference type="InterPro" id="IPR003156">
    <property type="entry name" value="DHHA1_dom"/>
</dbReference>
<dbReference type="PANTHER" id="PTHR30255">
    <property type="entry name" value="SINGLE-STRANDED-DNA-SPECIFIC EXONUCLEASE RECJ"/>
    <property type="match status" value="1"/>
</dbReference>
<comment type="caution">
    <text evidence="9">The sequence shown here is derived from an EMBL/GenBank/DDBJ whole genome shotgun (WGS) entry which is preliminary data.</text>
</comment>
<dbReference type="InterPro" id="IPR051673">
    <property type="entry name" value="SSDNA_exonuclease_RecJ"/>
</dbReference>
<evidence type="ECO:0000313" key="10">
    <source>
        <dbReference type="Proteomes" id="UP000231203"/>
    </source>
</evidence>
<dbReference type="GO" id="GO:0006281">
    <property type="term" value="P:DNA repair"/>
    <property type="evidence" value="ECO:0007669"/>
    <property type="project" value="InterPro"/>
</dbReference>
<protein>
    <recommendedName>
        <fullName evidence="2">Single-stranded-DNA-specific exonuclease RecJ</fullName>
    </recommendedName>
</protein>
<evidence type="ECO:0000256" key="4">
    <source>
        <dbReference type="ARBA" id="ARBA00022801"/>
    </source>
</evidence>
<evidence type="ECO:0000259" key="8">
    <source>
        <dbReference type="Pfam" id="PF17768"/>
    </source>
</evidence>
<accession>A0A2G6MR89</accession>
<dbReference type="PANTHER" id="PTHR30255:SF2">
    <property type="entry name" value="SINGLE-STRANDED-DNA-SPECIFIC EXONUCLEASE RECJ"/>
    <property type="match status" value="1"/>
</dbReference>
<dbReference type="GO" id="GO:0003676">
    <property type="term" value="F:nucleic acid binding"/>
    <property type="evidence" value="ECO:0007669"/>
    <property type="project" value="InterPro"/>
</dbReference>
<dbReference type="InterPro" id="IPR001667">
    <property type="entry name" value="DDH_dom"/>
</dbReference>
<dbReference type="EMBL" id="PDTI01000042">
    <property type="protein sequence ID" value="PIE62466.1"/>
    <property type="molecule type" value="Genomic_DNA"/>
</dbReference>
<dbReference type="AlphaFoldDB" id="A0A2G6MR89"/>
<dbReference type="SUPFAM" id="SSF64182">
    <property type="entry name" value="DHH phosphoesterases"/>
    <property type="match status" value="1"/>
</dbReference>
<gene>
    <name evidence="9" type="primary">recJ</name>
    <name evidence="9" type="ORF">CSA25_05085</name>
</gene>
<reference evidence="9 10" key="1">
    <citation type="submission" date="2017-10" db="EMBL/GenBank/DDBJ databases">
        <title>Novel microbial diversity and functional potential in the marine mammal oral microbiome.</title>
        <authorList>
            <person name="Dudek N.K."/>
            <person name="Sun C.L."/>
            <person name="Burstein D."/>
            <person name="Kantor R.S."/>
            <person name="Aliaga Goltsman D.S."/>
            <person name="Bik E.M."/>
            <person name="Thomas B.C."/>
            <person name="Banfield J.F."/>
            <person name="Relman D.A."/>
        </authorList>
    </citation>
    <scope>NUCLEOTIDE SEQUENCE [LARGE SCALE GENOMIC DNA]</scope>
    <source>
        <strain evidence="9">DOLJORAL78_47_202</strain>
    </source>
</reference>
<dbReference type="InterPro" id="IPR004610">
    <property type="entry name" value="RecJ"/>
</dbReference>
<sequence>MEIKLTYTTPDRQVVQRLQKTLNCHPVLAGLLADKGITTADEARFFLNPDYSRLRNPFELKDMDKAVERIHTAIVNKEKILIFGDFDADGVTATAMLYQFLSLVEADLSWYVPHREKEGYSLQLPHIEMAVSMDVDLIITVDCGISSHEAVQAASREDIDVVITDHHEPDSTIPDAFAVVNPKQADCNACLEYLAGVGVAFYLIMGLRNVFRKHGVWEQFPEPKLSEYLDLFTIGTIGDMVPLVQDNRVLCVAGMKRIRMGLRPALVSMARTSGVDMEKLDSDDISFKIVPRLNAAGRISHARICVSHLTCPAPAQTETTALLLDELNRKRRLIEKEIVQDIERRIARDPSILEHRLIVLWDSKWEASVLGIAASRLARKHACPVVLLNSKNDIAKGSCRSIHQINIHQVLSETRDLLETFGGHAMAAGLSVKTENLARLKPALTEILTSRYTEKDFKPVQKIDAVIEIGDITPELVRQLDLLRPFGTGNPEPVFLMENMWVTSSTIIGGCHRKMTLGDQSGKHQVEALHFNLSDMTCLPDFFPQLIVKLKADRFKQNGAQVIVQNM</sequence>
<feature type="domain" description="DHHA1" evidence="7">
    <location>
        <begin position="357"/>
        <end position="448"/>
    </location>
</feature>
<dbReference type="Pfam" id="PF01368">
    <property type="entry name" value="DHH"/>
    <property type="match status" value="1"/>
</dbReference>
<dbReference type="InterPro" id="IPR041122">
    <property type="entry name" value="RecJ_OB"/>
</dbReference>
<dbReference type="InterPro" id="IPR038763">
    <property type="entry name" value="DHH_sf"/>
</dbReference>
<evidence type="ECO:0000256" key="5">
    <source>
        <dbReference type="ARBA" id="ARBA00022839"/>
    </source>
</evidence>
<evidence type="ECO:0000259" key="6">
    <source>
        <dbReference type="Pfam" id="PF01368"/>
    </source>
</evidence>
<dbReference type="Pfam" id="PF17768">
    <property type="entry name" value="RecJ_OB"/>
    <property type="match status" value="1"/>
</dbReference>
<dbReference type="Pfam" id="PF02272">
    <property type="entry name" value="DHHA1"/>
    <property type="match status" value="1"/>
</dbReference>
<feature type="domain" description="DDH" evidence="6">
    <location>
        <begin position="79"/>
        <end position="236"/>
    </location>
</feature>
<keyword evidence="3" id="KW-0540">Nuclease</keyword>
<dbReference type="GO" id="GO:0006310">
    <property type="term" value="P:DNA recombination"/>
    <property type="evidence" value="ECO:0007669"/>
    <property type="project" value="InterPro"/>
</dbReference>
<comment type="similarity">
    <text evidence="1">Belongs to the RecJ family.</text>
</comment>
<keyword evidence="5 9" id="KW-0269">Exonuclease</keyword>